<keyword evidence="8" id="KW-1185">Reference proteome</keyword>
<dbReference type="GO" id="GO:0005829">
    <property type="term" value="C:cytosol"/>
    <property type="evidence" value="ECO:0007669"/>
    <property type="project" value="TreeGrafter"/>
</dbReference>
<feature type="domain" description="UvrD-like helicase ATP-binding" evidence="6">
    <location>
        <begin position="135"/>
        <end position="185"/>
    </location>
</feature>
<accession>A0A1V9EHQ7</accession>
<dbReference type="GO" id="GO:0033202">
    <property type="term" value="C:DNA helicase complex"/>
    <property type="evidence" value="ECO:0007669"/>
    <property type="project" value="TreeGrafter"/>
</dbReference>
<dbReference type="Pfam" id="PF00580">
    <property type="entry name" value="UvrD-helicase"/>
    <property type="match status" value="1"/>
</dbReference>
<dbReference type="Gene3D" id="3.40.50.300">
    <property type="entry name" value="P-loop containing nucleotide triphosphate hydrolases"/>
    <property type="match status" value="1"/>
</dbReference>
<proteinExistence type="predicted"/>
<dbReference type="GO" id="GO:0016787">
    <property type="term" value="F:hydrolase activity"/>
    <property type="evidence" value="ECO:0007669"/>
    <property type="project" value="UniProtKB-KW"/>
</dbReference>
<dbReference type="PANTHER" id="PTHR11070:SF2">
    <property type="entry name" value="ATP-DEPENDENT DNA HELICASE SRS2"/>
    <property type="match status" value="1"/>
</dbReference>
<keyword evidence="1" id="KW-0547">Nucleotide-binding</keyword>
<keyword evidence="2" id="KW-0378">Hydrolase</keyword>
<evidence type="ECO:0000256" key="2">
    <source>
        <dbReference type="ARBA" id="ARBA00022801"/>
    </source>
</evidence>
<dbReference type="GO" id="GO:0000725">
    <property type="term" value="P:recombinational repair"/>
    <property type="evidence" value="ECO:0007669"/>
    <property type="project" value="TreeGrafter"/>
</dbReference>
<dbReference type="GO" id="GO:0043138">
    <property type="term" value="F:3'-5' DNA helicase activity"/>
    <property type="evidence" value="ECO:0007669"/>
    <property type="project" value="TreeGrafter"/>
</dbReference>
<dbReference type="AlphaFoldDB" id="A0A1V9EHQ7"/>
<protein>
    <recommendedName>
        <fullName evidence="5">DNA 3'-5' helicase II</fullName>
    </recommendedName>
</protein>
<dbReference type="GO" id="GO:0003677">
    <property type="term" value="F:DNA binding"/>
    <property type="evidence" value="ECO:0007669"/>
    <property type="project" value="InterPro"/>
</dbReference>
<comment type="caution">
    <text evidence="7">The sequence shown here is derived from an EMBL/GenBank/DDBJ whole genome shotgun (WGS) entry which is preliminary data.</text>
</comment>
<gene>
    <name evidence="7" type="ORF">A4H97_32285</name>
</gene>
<sequence>MPSNNVILAAAGSRKTTSVVNMSMANPTKRILVLTYTIENLDTIRSYFIRDYGMVPPHITLQSWYSFLLQDGARPYQRLVYPDMRIESILFAERKLSFHPSKSKPKTYYIAKGNLIYKDHLSEFVHQVNEKGTGCVIERLEGIYDAIFIDEIQDMSGYDWELIEALMQSKIEICCVGDPRQATYSTSNSQKNSKFKGGRCEGIFRNWEQNGICSIQEMTDCFRSNQQICDHADRIFPNYKPTTSKFFDMTPHDGVYKLKASEVLEYYSQYRPIVLRNRIDSDTMNLDGFNIGVSKGKTFDRVMIFPTQPMLQYLMDGNLTNLKNQSKAGMYVAITRARYSVAYVVKDAKMYNKINLPGYREVESSVL</sequence>
<reference evidence="8" key="1">
    <citation type="submission" date="2016-04" db="EMBL/GenBank/DDBJ databases">
        <authorList>
            <person name="Chen L."/>
            <person name="Zhuang W."/>
            <person name="Wang G."/>
        </authorList>
    </citation>
    <scope>NUCLEOTIDE SEQUENCE [LARGE SCALE GENOMIC DNA]</scope>
    <source>
        <strain evidence="8">17621</strain>
    </source>
</reference>
<dbReference type="OrthoDB" id="5107704at2"/>
<evidence type="ECO:0000256" key="5">
    <source>
        <dbReference type="ARBA" id="ARBA00034923"/>
    </source>
</evidence>
<dbReference type="InterPro" id="IPR000212">
    <property type="entry name" value="DNA_helicase_UvrD/REP"/>
</dbReference>
<dbReference type="PANTHER" id="PTHR11070">
    <property type="entry name" value="UVRD / RECB / PCRA DNA HELICASE FAMILY MEMBER"/>
    <property type="match status" value="1"/>
</dbReference>
<dbReference type="Proteomes" id="UP000192610">
    <property type="component" value="Unassembled WGS sequence"/>
</dbReference>
<evidence type="ECO:0000259" key="6">
    <source>
        <dbReference type="Pfam" id="PF00580"/>
    </source>
</evidence>
<evidence type="ECO:0000256" key="4">
    <source>
        <dbReference type="ARBA" id="ARBA00022840"/>
    </source>
</evidence>
<evidence type="ECO:0000313" key="7">
    <source>
        <dbReference type="EMBL" id="OQP45425.1"/>
    </source>
</evidence>
<name>A0A1V9EHQ7_9BACT</name>
<dbReference type="GO" id="GO:0005524">
    <property type="term" value="F:ATP binding"/>
    <property type="evidence" value="ECO:0007669"/>
    <property type="project" value="UniProtKB-KW"/>
</dbReference>
<evidence type="ECO:0000256" key="1">
    <source>
        <dbReference type="ARBA" id="ARBA00022741"/>
    </source>
</evidence>
<dbReference type="SUPFAM" id="SSF52540">
    <property type="entry name" value="P-loop containing nucleoside triphosphate hydrolases"/>
    <property type="match status" value="1"/>
</dbReference>
<dbReference type="InterPro" id="IPR027417">
    <property type="entry name" value="P-loop_NTPase"/>
</dbReference>
<organism evidence="7 8">
    <name type="scientific">Niastella yeongjuensis</name>
    <dbReference type="NCBI Taxonomy" id="354355"/>
    <lineage>
        <taxon>Bacteria</taxon>
        <taxon>Pseudomonadati</taxon>
        <taxon>Bacteroidota</taxon>
        <taxon>Chitinophagia</taxon>
        <taxon>Chitinophagales</taxon>
        <taxon>Chitinophagaceae</taxon>
        <taxon>Niastella</taxon>
    </lineage>
</organism>
<keyword evidence="4" id="KW-0067">ATP-binding</keyword>
<evidence type="ECO:0000256" key="3">
    <source>
        <dbReference type="ARBA" id="ARBA00022806"/>
    </source>
</evidence>
<dbReference type="EMBL" id="LVXG01000029">
    <property type="protein sequence ID" value="OQP45425.1"/>
    <property type="molecule type" value="Genomic_DNA"/>
</dbReference>
<dbReference type="STRING" id="354355.SAMN05660816_03426"/>
<evidence type="ECO:0000313" key="8">
    <source>
        <dbReference type="Proteomes" id="UP000192610"/>
    </source>
</evidence>
<dbReference type="InterPro" id="IPR014016">
    <property type="entry name" value="UvrD-like_ATP-bd"/>
</dbReference>
<keyword evidence="3" id="KW-0347">Helicase</keyword>
<dbReference type="RefSeq" id="WP_081202278.1">
    <property type="nucleotide sequence ID" value="NZ_FOCZ01000006.1"/>
</dbReference>